<accession>D3T4L0</accession>
<dbReference type="PANTHER" id="PTHR33734">
    <property type="entry name" value="LYSM DOMAIN-CONTAINING GPI-ANCHORED PROTEIN 2"/>
    <property type="match status" value="1"/>
</dbReference>
<evidence type="ECO:0000256" key="1">
    <source>
        <dbReference type="SAM" id="MobiDB-lite"/>
    </source>
</evidence>
<evidence type="ECO:0000313" key="5">
    <source>
        <dbReference type="Proteomes" id="UP000001552"/>
    </source>
</evidence>
<dbReference type="HOGENOM" id="CLU_918084_0_0_9"/>
<dbReference type="CAZy" id="CBM50">
    <property type="family name" value="Carbohydrate-Binding Module Family 50"/>
</dbReference>
<dbReference type="KEGG" id="tit:Thit_1927"/>
<dbReference type="SUPFAM" id="SSF47090">
    <property type="entry name" value="PGBD-like"/>
    <property type="match status" value="1"/>
</dbReference>
<dbReference type="Pfam" id="PF01476">
    <property type="entry name" value="LysM"/>
    <property type="match status" value="4"/>
</dbReference>
<dbReference type="SMART" id="SM00257">
    <property type="entry name" value="LysM"/>
    <property type="match status" value="4"/>
</dbReference>
<dbReference type="Gene3D" id="3.10.350.10">
    <property type="entry name" value="LysM domain"/>
    <property type="match status" value="4"/>
</dbReference>
<protein>
    <submittedName>
        <fullName evidence="4">Peptidoglycan-binding domain 1 protein</fullName>
    </submittedName>
</protein>
<dbReference type="InterPro" id="IPR036365">
    <property type="entry name" value="PGBD-like_sf"/>
</dbReference>
<dbReference type="Gene3D" id="1.10.101.10">
    <property type="entry name" value="PGBD-like superfamily/PGBD"/>
    <property type="match status" value="1"/>
</dbReference>
<feature type="domain" description="HTH cro/C1-type" evidence="2">
    <location>
        <begin position="131"/>
        <end position="147"/>
    </location>
</feature>
<dbReference type="InterPro" id="IPR036779">
    <property type="entry name" value="LysM_dom_sf"/>
</dbReference>
<dbReference type="InterPro" id="IPR036366">
    <property type="entry name" value="PGBDSf"/>
</dbReference>
<name>D3T4L0_THEIA</name>
<feature type="domain" description="LysM" evidence="3">
    <location>
        <begin position="256"/>
        <end position="301"/>
    </location>
</feature>
<dbReference type="AlphaFoldDB" id="D3T4L0"/>
<dbReference type="InterPro" id="IPR018392">
    <property type="entry name" value="LysM"/>
</dbReference>
<keyword evidence="5" id="KW-1185">Reference proteome</keyword>
<dbReference type="RefSeq" id="WP_012995872.1">
    <property type="nucleotide sequence ID" value="NC_013921.1"/>
</dbReference>
<feature type="domain" description="LysM" evidence="3">
    <location>
        <begin position="55"/>
        <end position="99"/>
    </location>
</feature>
<evidence type="ECO:0000259" key="3">
    <source>
        <dbReference type="PROSITE" id="PS51782"/>
    </source>
</evidence>
<evidence type="ECO:0000259" key="2">
    <source>
        <dbReference type="PROSITE" id="PS50943"/>
    </source>
</evidence>
<dbReference type="PROSITE" id="PS51782">
    <property type="entry name" value="LYSM"/>
    <property type="match status" value="4"/>
</dbReference>
<evidence type="ECO:0000313" key="4">
    <source>
        <dbReference type="EMBL" id="ADD03162.1"/>
    </source>
</evidence>
<feature type="compositionally biased region" description="Acidic residues" evidence="1">
    <location>
        <begin position="317"/>
        <end position="329"/>
    </location>
</feature>
<dbReference type="CDD" id="cd00118">
    <property type="entry name" value="LysM"/>
    <property type="match status" value="4"/>
</dbReference>
<dbReference type="Pfam" id="PF01471">
    <property type="entry name" value="PG_binding_1"/>
    <property type="match status" value="1"/>
</dbReference>
<feature type="domain" description="LysM" evidence="3">
    <location>
        <begin position="123"/>
        <end position="167"/>
    </location>
</feature>
<dbReference type="InterPro" id="IPR002477">
    <property type="entry name" value="Peptidoglycan-bd-like"/>
</dbReference>
<dbReference type="GO" id="GO:0008932">
    <property type="term" value="F:lytic endotransglycosylase activity"/>
    <property type="evidence" value="ECO:0007669"/>
    <property type="project" value="TreeGrafter"/>
</dbReference>
<gene>
    <name evidence="4" type="ordered locus">Thit_1927</name>
</gene>
<organism evidence="4 5">
    <name type="scientific">Thermoanaerobacter italicus (strain DSM 9252 / Ab9)</name>
    <dbReference type="NCBI Taxonomy" id="580331"/>
    <lineage>
        <taxon>Bacteria</taxon>
        <taxon>Bacillati</taxon>
        <taxon>Bacillota</taxon>
        <taxon>Clostridia</taxon>
        <taxon>Thermoanaerobacterales</taxon>
        <taxon>Thermoanaerobacteraceae</taxon>
        <taxon>Thermoanaerobacter</taxon>
    </lineage>
</organism>
<feature type="domain" description="LysM" evidence="3">
    <location>
        <begin position="6"/>
        <end position="50"/>
    </location>
</feature>
<dbReference type="EMBL" id="CP001936">
    <property type="protein sequence ID" value="ADD03162.1"/>
    <property type="molecule type" value="Genomic_DNA"/>
</dbReference>
<dbReference type="PANTHER" id="PTHR33734:SF22">
    <property type="entry name" value="MEMBRANE-BOUND LYTIC MUREIN TRANSGLYCOSYLASE D"/>
    <property type="match status" value="1"/>
</dbReference>
<dbReference type="SUPFAM" id="SSF54106">
    <property type="entry name" value="LysM domain"/>
    <property type="match status" value="4"/>
</dbReference>
<dbReference type="OrthoDB" id="529831at2"/>
<dbReference type="eggNOG" id="COG1388">
    <property type="taxonomic scope" value="Bacteria"/>
</dbReference>
<dbReference type="Proteomes" id="UP000001552">
    <property type="component" value="Chromosome"/>
</dbReference>
<dbReference type="eggNOG" id="COG3409">
    <property type="taxonomic scope" value="Bacteria"/>
</dbReference>
<sequence>MVTLEFTYVVQPGDTLFSIAKKFNTSVDAIITRNNIINPSLIYPGQRLIIPVQGSYYTVQPGDTLYLIAQKFNVPYEAIIYTNNLTYPYTIYPGQKLFIPGVKIVVPQPSLFPQPPLQKPCPTYYTVQPGDTLWIIAQKFGVSLDELIKANYLLNPNMIYAGQTLIIPCSTSPPIEYPTLKIGDRSPFVVNLQARLKSLYFDPGPIDGIFGRKTEEAVKAYQQSRGLSVTGIVDNVTWNALLFGTPPITTPTLSGKVYIVKPGDTLWNIAKTFNTTVEAILKANPDIKDPNLIYPGQRIIIPTSSQEITYNQEVQEINEEQEEKQENEEENRVGAE</sequence>
<dbReference type="InterPro" id="IPR001387">
    <property type="entry name" value="Cro/C1-type_HTH"/>
</dbReference>
<proteinExistence type="predicted"/>
<dbReference type="PROSITE" id="PS50943">
    <property type="entry name" value="HTH_CROC1"/>
    <property type="match status" value="1"/>
</dbReference>
<feature type="region of interest" description="Disordered" evidence="1">
    <location>
        <begin position="317"/>
        <end position="336"/>
    </location>
</feature>
<reference evidence="4" key="1">
    <citation type="submission" date="2010-02" db="EMBL/GenBank/DDBJ databases">
        <title>Complete sequence of Thermoanaerobacter italicus Ab9.</title>
        <authorList>
            <consortium name="US DOE Joint Genome Institute"/>
            <person name="Lucas S."/>
            <person name="Copeland A."/>
            <person name="Lapidus A."/>
            <person name="Cheng J.-F."/>
            <person name="Bruce D."/>
            <person name="Goodwin L."/>
            <person name="Pitluck S."/>
            <person name="Chertkov O."/>
            <person name="Detter J.C."/>
            <person name="Han C."/>
            <person name="Tapia R."/>
            <person name="Land M."/>
            <person name="Hauser L."/>
            <person name="Kyrpides N."/>
            <person name="Mikhailova N."/>
            <person name="Hemme C.L."/>
            <person name="Woyke T."/>
        </authorList>
    </citation>
    <scope>NUCLEOTIDE SEQUENCE [LARGE SCALE GENOMIC DNA]</scope>
    <source>
        <strain evidence="4">Ab9</strain>
    </source>
</reference>